<evidence type="ECO:0008006" key="3">
    <source>
        <dbReference type="Google" id="ProtNLM"/>
    </source>
</evidence>
<dbReference type="AlphaFoldDB" id="A0A3M2RE31"/>
<proteinExistence type="predicted"/>
<evidence type="ECO:0000313" key="1">
    <source>
        <dbReference type="EMBL" id="RMJ03573.1"/>
    </source>
</evidence>
<protein>
    <recommendedName>
        <fullName evidence="3">F-box domain-containing protein</fullName>
    </recommendedName>
</protein>
<name>A0A3M2RE31_9HYPO</name>
<evidence type="ECO:0000313" key="2">
    <source>
        <dbReference type="Proteomes" id="UP000277212"/>
    </source>
</evidence>
<sequence>MDNFSQLDSSLPEEPHRPVQHGMLALLPAELLIQTFNHLLDTGDSGRALALTSIKIRNTVIDIFYRQNGKEIFLKGLETADVGILKRCEEFGVASIDYVWEVPLPPFQEGPFKTLWRAESLSYPGSIWNGIRRVVDYHRPVDRLLESAFAGDTIEQKHYDALKWLVYKGHDMSSSNEQLPGKHMVRSLPSQLQRVRDSESMLMLSRMFQLLSSRGFASPYTKYALDKLPENELDPIPNYLIASRDYRGMDSDLNEIRGHLVSLSMRAHCPPSILRTVLMDYEARGVKLSTRYIDLPVALDQYDGVREPDPPPQLQNEGIDTWDPTQWGHICRIEDLLGILHGDRFGLSGWEESYPGEVDDIFSAKVGLLTFYEAITEDEKELLDTILKAMKNITDLQKEGSLTGLSLQKAAWEKLWTAVAPFFEMKPTGLHKLDFEEWDYKTRLHRFATRHSEPYNPWRAWHTQMELQKRREAWGPMSAEDFEKALKKDEEWQQMSSMFRWSVGFEGAEDYDGKPRWYRGGIDEWLSTVERDYPPNVVKRLRKEGKVVRYSDYARLDDVWQGVWQGCLLEKVCCEDGDLDVQEWNHPRQAKPVSVLGLSSGLPRLTIEGLRSTDAWKRQ</sequence>
<gene>
    <name evidence="1" type="ORF">CDV36_014901</name>
</gene>
<dbReference type="OrthoDB" id="5024657at2759"/>
<dbReference type="EMBL" id="NKUJ01000504">
    <property type="protein sequence ID" value="RMJ03573.1"/>
    <property type="molecule type" value="Genomic_DNA"/>
</dbReference>
<dbReference type="Proteomes" id="UP000277212">
    <property type="component" value="Unassembled WGS sequence"/>
</dbReference>
<organism evidence="1 2">
    <name type="scientific">Fusarium kuroshium</name>
    <dbReference type="NCBI Taxonomy" id="2010991"/>
    <lineage>
        <taxon>Eukaryota</taxon>
        <taxon>Fungi</taxon>
        <taxon>Dikarya</taxon>
        <taxon>Ascomycota</taxon>
        <taxon>Pezizomycotina</taxon>
        <taxon>Sordariomycetes</taxon>
        <taxon>Hypocreomycetidae</taxon>
        <taxon>Hypocreales</taxon>
        <taxon>Nectriaceae</taxon>
        <taxon>Fusarium</taxon>
        <taxon>Fusarium solani species complex</taxon>
    </lineage>
</organism>
<keyword evidence="2" id="KW-1185">Reference proteome</keyword>
<comment type="caution">
    <text evidence="1">The sequence shown here is derived from an EMBL/GenBank/DDBJ whole genome shotgun (WGS) entry which is preliminary data.</text>
</comment>
<accession>A0A3M2RE31</accession>
<reference evidence="1 2" key="1">
    <citation type="submission" date="2017-06" db="EMBL/GenBank/DDBJ databases">
        <title>Comparative genomic analysis of Ambrosia Fusariam Clade fungi.</title>
        <authorList>
            <person name="Stajich J.E."/>
            <person name="Carrillo J."/>
            <person name="Kijimoto T."/>
            <person name="Eskalen A."/>
            <person name="O'Donnell K."/>
            <person name="Kasson M."/>
        </authorList>
    </citation>
    <scope>NUCLEOTIDE SEQUENCE [LARGE SCALE GENOMIC DNA]</scope>
    <source>
        <strain evidence="1">UCR3666</strain>
    </source>
</reference>